<organism evidence="8 9">
    <name type="scientific">Drosophila mauritiana</name>
    <name type="common">Fruit fly</name>
    <dbReference type="NCBI Taxonomy" id="7226"/>
    <lineage>
        <taxon>Eukaryota</taxon>
        <taxon>Metazoa</taxon>
        <taxon>Ecdysozoa</taxon>
        <taxon>Arthropoda</taxon>
        <taxon>Hexapoda</taxon>
        <taxon>Insecta</taxon>
        <taxon>Pterygota</taxon>
        <taxon>Neoptera</taxon>
        <taxon>Endopterygota</taxon>
        <taxon>Diptera</taxon>
        <taxon>Brachycera</taxon>
        <taxon>Muscomorpha</taxon>
        <taxon>Ephydroidea</taxon>
        <taxon>Drosophilidae</taxon>
        <taxon>Drosophila</taxon>
        <taxon>Sophophora</taxon>
    </lineage>
</organism>
<dbReference type="GO" id="GO:0007548">
    <property type="term" value="P:sex differentiation"/>
    <property type="evidence" value="ECO:0007669"/>
    <property type="project" value="UniProtKB-KW"/>
</dbReference>
<feature type="binding site" evidence="7">
    <location>
        <position position="42"/>
    </location>
    <ligand>
        <name>substrate</name>
    </ligand>
</feature>
<keyword evidence="3" id="KW-0221">Differentiation</keyword>
<evidence type="ECO:0000313" key="8">
    <source>
        <dbReference type="Proteomes" id="UP000515162"/>
    </source>
</evidence>
<evidence type="ECO:0000256" key="7">
    <source>
        <dbReference type="PIRSR" id="PIRSR607702-2"/>
    </source>
</evidence>
<evidence type="ECO:0000256" key="4">
    <source>
        <dbReference type="ARBA" id="ARBA00022928"/>
    </source>
</evidence>
<keyword evidence="8" id="KW-1185">Reference proteome</keyword>
<dbReference type="RefSeq" id="XP_033162170.1">
    <property type="nucleotide sequence ID" value="XM_033306279.1"/>
</dbReference>
<dbReference type="SUPFAM" id="SSF143724">
    <property type="entry name" value="PHP14-like"/>
    <property type="match status" value="1"/>
</dbReference>
<dbReference type="InterPro" id="IPR038596">
    <property type="entry name" value="Janus_sf"/>
</dbReference>
<dbReference type="AlphaFoldDB" id="A0A6P8K0H2"/>
<evidence type="ECO:0000256" key="6">
    <source>
        <dbReference type="PIRSR" id="PIRSR607702-1"/>
    </source>
</evidence>
<dbReference type="GeneID" id="117142356"/>
<comment type="similarity">
    <text evidence="2">Belongs to the janus family.</text>
</comment>
<dbReference type="SMR" id="A0A6P8K0H2"/>
<sequence>MKMFKSLSLIPRIVSPFQKCYSTDLISLVGVPRVKITKGQNRYLLVNIHTHGFTKYGRVIVRGADVDNHLAIFDSILEELEPEGICAKILGGGRILNEPDNKKIKIYGTSRTFGGADHTRTRNILQAWTTYKDFKITVKQ</sequence>
<dbReference type="GO" id="GO:0030154">
    <property type="term" value="P:cell differentiation"/>
    <property type="evidence" value="ECO:0007669"/>
    <property type="project" value="UniProtKB-KW"/>
</dbReference>
<dbReference type="FunFam" id="3.50.20.20:FF:000002">
    <property type="entry name" value="Sex-regulated protein janus-B"/>
    <property type="match status" value="1"/>
</dbReference>
<dbReference type="Proteomes" id="UP000515162">
    <property type="component" value="Chromosome 3R"/>
</dbReference>
<evidence type="ECO:0000256" key="3">
    <source>
        <dbReference type="ARBA" id="ARBA00022782"/>
    </source>
</evidence>
<evidence type="ECO:0000313" key="9">
    <source>
        <dbReference type="RefSeq" id="XP_033162170.1"/>
    </source>
</evidence>
<evidence type="ECO:0000256" key="5">
    <source>
        <dbReference type="ARBA" id="ARBA00068496"/>
    </source>
</evidence>
<evidence type="ECO:0000256" key="2">
    <source>
        <dbReference type="ARBA" id="ARBA00010971"/>
    </source>
</evidence>
<evidence type="ECO:0000256" key="1">
    <source>
        <dbReference type="ARBA" id="ARBA00002508"/>
    </source>
</evidence>
<dbReference type="Gene3D" id="3.50.20.20">
    <property type="entry name" value="Janus/Ocnus"/>
    <property type="match status" value="1"/>
</dbReference>
<accession>A0A6P8K0H2</accession>
<comment type="function">
    <text evidence="1">JanA and janB regulate somatic sex differentiation.</text>
</comment>
<protein>
    <recommendedName>
        <fullName evidence="5">Sex-regulated protein janus-B</fullName>
    </recommendedName>
</protein>
<keyword evidence="4" id="KW-0726">Sexual differentiation</keyword>
<reference evidence="9" key="1">
    <citation type="submission" date="2025-08" db="UniProtKB">
        <authorList>
            <consortium name="RefSeq"/>
        </authorList>
    </citation>
    <scope>IDENTIFICATION</scope>
    <source>
        <strain evidence="9">Mau12</strain>
        <tissue evidence="9">Whole Body</tissue>
    </source>
</reference>
<proteinExistence type="inferred from homology"/>
<gene>
    <name evidence="9" type="primary">LOC117142356</name>
</gene>
<dbReference type="GO" id="GO:0101006">
    <property type="term" value="F:protein histidine phosphatase activity"/>
    <property type="evidence" value="ECO:0007669"/>
    <property type="project" value="TreeGrafter"/>
</dbReference>
<dbReference type="InterPro" id="IPR007702">
    <property type="entry name" value="Janus"/>
</dbReference>
<name>A0A6P8K0H2_DROMA</name>
<dbReference type="Pfam" id="PF05005">
    <property type="entry name" value="Ocnus"/>
    <property type="match status" value="1"/>
</dbReference>
<feature type="active site" description="Proton acceptor" evidence="6">
    <location>
        <position position="69"/>
    </location>
</feature>
<dbReference type="PANTHER" id="PTHR12258">
    <property type="entry name" value="JANUS-A/JANUS-B"/>
    <property type="match status" value="1"/>
</dbReference>
<dbReference type="GO" id="GO:0005829">
    <property type="term" value="C:cytosol"/>
    <property type="evidence" value="ECO:0007669"/>
    <property type="project" value="TreeGrafter"/>
</dbReference>
<dbReference type="PANTHER" id="PTHR12258:SF5">
    <property type="entry name" value="BCDNA.GH02250-RELATED"/>
    <property type="match status" value="1"/>
</dbReference>